<protein>
    <recommendedName>
        <fullName evidence="5">Pyridine nucleotide-disulfide oxidoreductase domain-containing protein 2</fullName>
    </recommendedName>
</protein>
<comment type="similarity">
    <text evidence="2">Belongs to the carotenoid/retinoid oxidoreductase family.</text>
</comment>
<dbReference type="Pfam" id="PF01593">
    <property type="entry name" value="Amino_oxidase"/>
    <property type="match status" value="1"/>
</dbReference>
<feature type="domain" description="Amine oxidase" evidence="6">
    <location>
        <begin position="34"/>
        <end position="549"/>
    </location>
</feature>
<evidence type="ECO:0000256" key="2">
    <source>
        <dbReference type="ARBA" id="ARBA00006046"/>
    </source>
</evidence>
<comment type="subunit">
    <text evidence="4">Interacts with COX5B; this interaction may contribute to localize PYROXD2 to the inner face of the inner mitochondrial membrane.</text>
</comment>
<gene>
    <name evidence="8" type="primary">LOC108668196</name>
</gene>
<comment type="function">
    <text evidence="3">Probable oxidoreductase that may play a role as regulator of mitochondrial function.</text>
</comment>
<dbReference type="GO" id="GO:0016491">
    <property type="term" value="F:oxidoreductase activity"/>
    <property type="evidence" value="ECO:0007669"/>
    <property type="project" value="InterPro"/>
</dbReference>
<dbReference type="PANTHER" id="PTHR10668">
    <property type="entry name" value="PHYTOENE DEHYDROGENASE"/>
    <property type="match status" value="1"/>
</dbReference>
<evidence type="ECO:0000256" key="5">
    <source>
        <dbReference type="ARBA" id="ARBA00040298"/>
    </source>
</evidence>
<dbReference type="InterPro" id="IPR036188">
    <property type="entry name" value="FAD/NAD-bd_sf"/>
</dbReference>
<keyword evidence="7" id="KW-1185">Reference proteome</keyword>
<dbReference type="InterPro" id="IPR002937">
    <property type="entry name" value="Amino_oxidase"/>
</dbReference>
<dbReference type="AlphaFoldDB" id="A0A8B7NB93"/>
<evidence type="ECO:0000256" key="4">
    <source>
        <dbReference type="ARBA" id="ARBA00038825"/>
    </source>
</evidence>
<dbReference type="RefSeq" id="XP_018010855.1">
    <property type="nucleotide sequence ID" value="XM_018155366.2"/>
</dbReference>
<evidence type="ECO:0000256" key="3">
    <source>
        <dbReference type="ARBA" id="ARBA00037217"/>
    </source>
</evidence>
<comment type="subcellular location">
    <subcellularLocation>
        <location evidence="1">Mitochondrion matrix</location>
    </subcellularLocation>
</comment>
<dbReference type="Proteomes" id="UP000694843">
    <property type="component" value="Unplaced"/>
</dbReference>
<dbReference type="PANTHER" id="PTHR10668:SF103">
    <property type="entry name" value="PYRIDINE NUCLEOTIDE-DISULFIDE OXIDOREDUCTASE DOMAIN-CONTAINING PROTEIN 2"/>
    <property type="match status" value="1"/>
</dbReference>
<dbReference type="KEGG" id="hazt:108668196"/>
<dbReference type="GeneID" id="108668196"/>
<evidence type="ECO:0000259" key="6">
    <source>
        <dbReference type="Pfam" id="PF01593"/>
    </source>
</evidence>
<accession>A0A8B7NB93</accession>
<sequence>MNFTKHKLACIRQLSTVHLAEKYDAVIVGAGHNGLVCGAYLARAGKKVCILERRHIVGGAAVTEEIIPGFKFSRASYVLGLLRPHIVKDLELAKYGLEVRLRDPHSYTPLLENYWQDGKGKSLMLGSSIEQNSQQIAQFSTKDAAKYPEYEAMLGKFADAIAPLLDTPAPHLGSLAGASLMDKLRALPALKPILKTGGLLGPDLPLFQELLTAPTSRVLDHWFESEPLKATLATDSVIGAFISPSTPGSGYVLLHHAMAETGGVKGAWGNPVGGMGAVTSAMARSAQASGAHIFTNMTVKRVLLNNAGAAEGVETECGKRVQATSVLCSCTPHTALLSLLPPGVLPEPYEDNIRATDYTSPVCKINVALKSLPNFKANPNSSERQAARHLGSTIHLNCERSDMIETAYQRCLHNLVPDRPLLEMTIPSSLDPTIAPAGCHVALFFTQYLPYAPQDGPWDQQSKDRYAKQVFSNVDEYAPGFSDSVVGYEVLTPPDLENIFALRGGNIFHGSMSLDRLFWSRPSPLMPGPRTPVPGLLLCGAGSHPGGGVMGSPGYIAAQVLLADRNRK</sequence>
<reference evidence="8" key="1">
    <citation type="submission" date="2025-08" db="UniProtKB">
        <authorList>
            <consortium name="RefSeq"/>
        </authorList>
    </citation>
    <scope>IDENTIFICATION</scope>
    <source>
        <tissue evidence="8">Whole organism</tissue>
    </source>
</reference>
<dbReference type="OrthoDB" id="7777654at2759"/>
<dbReference type="GO" id="GO:0005759">
    <property type="term" value="C:mitochondrial matrix"/>
    <property type="evidence" value="ECO:0007669"/>
    <property type="project" value="UniProtKB-SubCell"/>
</dbReference>
<evidence type="ECO:0000313" key="8">
    <source>
        <dbReference type="RefSeq" id="XP_018010855.1"/>
    </source>
</evidence>
<evidence type="ECO:0000256" key="1">
    <source>
        <dbReference type="ARBA" id="ARBA00004305"/>
    </source>
</evidence>
<proteinExistence type="inferred from homology"/>
<dbReference type="Gene3D" id="3.50.50.60">
    <property type="entry name" value="FAD/NAD(P)-binding domain"/>
    <property type="match status" value="2"/>
</dbReference>
<dbReference type="OMA" id="GLYHCGS"/>
<evidence type="ECO:0000313" key="7">
    <source>
        <dbReference type="Proteomes" id="UP000694843"/>
    </source>
</evidence>
<organism evidence="7 8">
    <name type="scientific">Hyalella azteca</name>
    <name type="common">Amphipod</name>
    <dbReference type="NCBI Taxonomy" id="294128"/>
    <lineage>
        <taxon>Eukaryota</taxon>
        <taxon>Metazoa</taxon>
        <taxon>Ecdysozoa</taxon>
        <taxon>Arthropoda</taxon>
        <taxon>Crustacea</taxon>
        <taxon>Multicrustacea</taxon>
        <taxon>Malacostraca</taxon>
        <taxon>Eumalacostraca</taxon>
        <taxon>Peracarida</taxon>
        <taxon>Amphipoda</taxon>
        <taxon>Senticaudata</taxon>
        <taxon>Talitrida</taxon>
        <taxon>Talitroidea</taxon>
        <taxon>Hyalellidae</taxon>
        <taxon>Hyalella</taxon>
    </lineage>
</organism>
<name>A0A8B7NB93_HYAAZ</name>
<dbReference type="SUPFAM" id="SSF51905">
    <property type="entry name" value="FAD/NAD(P)-binding domain"/>
    <property type="match status" value="1"/>
</dbReference>